<proteinExistence type="predicted"/>
<evidence type="ECO:0000259" key="8">
    <source>
        <dbReference type="PROSITE" id="PS50162"/>
    </source>
</evidence>
<dbReference type="InterPro" id="IPR013632">
    <property type="entry name" value="Rad51_C"/>
</dbReference>
<dbReference type="CDD" id="cd19491">
    <property type="entry name" value="XRCC3"/>
    <property type="match status" value="1"/>
</dbReference>
<accession>A0ABP1DAX2</accession>
<evidence type="ECO:0000256" key="3">
    <source>
        <dbReference type="ARBA" id="ARBA00022763"/>
    </source>
</evidence>
<dbReference type="EMBL" id="OZ037946">
    <property type="protein sequence ID" value="CAL1704129.1"/>
    <property type="molecule type" value="Genomic_DNA"/>
</dbReference>
<dbReference type="PANTHER" id="PTHR46487:SF1">
    <property type="entry name" value="DNA REPAIR PROTEIN XRCC3"/>
    <property type="match status" value="1"/>
</dbReference>
<reference evidence="10" key="1">
    <citation type="submission" date="2024-04" db="EMBL/GenBank/DDBJ databases">
        <authorList>
            <person name="Shaw F."/>
            <person name="Minotto A."/>
        </authorList>
    </citation>
    <scope>NUCLEOTIDE SEQUENCE [LARGE SCALE GENOMIC DNA]</scope>
</reference>
<dbReference type="InterPro" id="IPR047348">
    <property type="entry name" value="XRCC3-like_C"/>
</dbReference>
<feature type="region of interest" description="Disordered" evidence="7">
    <location>
        <begin position="393"/>
        <end position="462"/>
    </location>
</feature>
<evidence type="ECO:0000256" key="1">
    <source>
        <dbReference type="ARBA" id="ARBA00004123"/>
    </source>
</evidence>
<organism evidence="9 10">
    <name type="scientific">Somion occarium</name>
    <dbReference type="NCBI Taxonomy" id="3059160"/>
    <lineage>
        <taxon>Eukaryota</taxon>
        <taxon>Fungi</taxon>
        <taxon>Dikarya</taxon>
        <taxon>Basidiomycota</taxon>
        <taxon>Agaricomycotina</taxon>
        <taxon>Agaricomycetes</taxon>
        <taxon>Polyporales</taxon>
        <taxon>Cerrenaceae</taxon>
        <taxon>Somion</taxon>
    </lineage>
</organism>
<keyword evidence="5" id="KW-0234">DNA repair</keyword>
<feature type="region of interest" description="Disordered" evidence="7">
    <location>
        <begin position="315"/>
        <end position="351"/>
    </location>
</feature>
<feature type="compositionally biased region" description="Acidic residues" evidence="7">
    <location>
        <begin position="449"/>
        <end position="462"/>
    </location>
</feature>
<keyword evidence="3" id="KW-0227">DNA damage</keyword>
<dbReference type="SUPFAM" id="SSF52540">
    <property type="entry name" value="P-loop containing nucleoside triphosphate hydrolases"/>
    <property type="match status" value="1"/>
</dbReference>
<evidence type="ECO:0000256" key="5">
    <source>
        <dbReference type="ARBA" id="ARBA00023204"/>
    </source>
</evidence>
<dbReference type="PANTHER" id="PTHR46487">
    <property type="entry name" value="DNA REPAIR PROTEIN XRCC3"/>
    <property type="match status" value="1"/>
</dbReference>
<keyword evidence="6" id="KW-0539">Nucleus</keyword>
<dbReference type="Proteomes" id="UP001497453">
    <property type="component" value="Chromosome 3"/>
</dbReference>
<feature type="domain" description="RecA family profile 1" evidence="8">
    <location>
        <begin position="75"/>
        <end position="257"/>
    </location>
</feature>
<evidence type="ECO:0000256" key="2">
    <source>
        <dbReference type="ARBA" id="ARBA00022741"/>
    </source>
</evidence>
<protein>
    <recommendedName>
        <fullName evidence="8">RecA family profile 1 domain-containing protein</fullName>
    </recommendedName>
</protein>
<dbReference type="Gene3D" id="3.40.50.300">
    <property type="entry name" value="P-loop containing nucleotide triphosphate hydrolases"/>
    <property type="match status" value="1"/>
</dbReference>
<evidence type="ECO:0000256" key="4">
    <source>
        <dbReference type="ARBA" id="ARBA00022840"/>
    </source>
</evidence>
<evidence type="ECO:0000256" key="7">
    <source>
        <dbReference type="SAM" id="MobiDB-lite"/>
    </source>
</evidence>
<keyword evidence="4" id="KW-0067">ATP-binding</keyword>
<evidence type="ECO:0000313" key="9">
    <source>
        <dbReference type="EMBL" id="CAL1704129.1"/>
    </source>
</evidence>
<keyword evidence="2" id="KW-0547">Nucleotide-binding</keyword>
<sequence length="495" mass="54004">MDSRSLSTIPALSVGEMIQVLRRGSFITVADLMLADPSDVMRKCRIPLDQAKKLIDLVCRELRPAGRRLDDPSVELYIFTSGDAALDAALGGGIRAGMIWEVVGESAAGKTQLSLQLSLTVQLPRRLGGLSGSACVLLTSKTLYTNRLLEIIDTHPLLSPAVCGLSDIHAMKTTTIPELIRALAKELPAFCETTASRVNAKPVSLVIIDTLAELFHMDGKTSTTTLSQRSKDLAEISLLLHTLANKYNVAVLVLNEVSDSFEHPPLVDGSHPDDLVYRNQARFFNKADSVPGENHKEAALGLVWANQVNTRIMLSRTERTRYPEDVDTRPTKRRRLDGQSGPMSQRHADSQPVRIRRLTVIFSNIALPTSLDFMVTAEGITVIPDEDMPVSIPSVAQSSASNPPATSYDITTKDTNISDDTLPSSSAPQLPTFEALSSDDAPQPVSEGVDPENGPEPEDDEWEAYWKQADSMEDLYANIDLDTLSSSLPNTQHHS</sequence>
<comment type="subcellular location">
    <subcellularLocation>
        <location evidence="1">Nucleus</location>
    </subcellularLocation>
</comment>
<dbReference type="InterPro" id="IPR020588">
    <property type="entry name" value="RecA_ATP-bd"/>
</dbReference>
<keyword evidence="10" id="KW-1185">Reference proteome</keyword>
<evidence type="ECO:0000256" key="6">
    <source>
        <dbReference type="ARBA" id="ARBA00023242"/>
    </source>
</evidence>
<dbReference type="InterPro" id="IPR027417">
    <property type="entry name" value="P-loop_NTPase"/>
</dbReference>
<feature type="compositionally biased region" description="Basic and acidic residues" evidence="7">
    <location>
        <begin position="316"/>
        <end position="330"/>
    </location>
</feature>
<name>A0ABP1DAX2_9APHY</name>
<feature type="compositionally biased region" description="Polar residues" evidence="7">
    <location>
        <begin position="394"/>
        <end position="429"/>
    </location>
</feature>
<dbReference type="PROSITE" id="PS50162">
    <property type="entry name" value="RECA_2"/>
    <property type="match status" value="1"/>
</dbReference>
<evidence type="ECO:0000313" key="10">
    <source>
        <dbReference type="Proteomes" id="UP001497453"/>
    </source>
</evidence>
<dbReference type="Pfam" id="PF08423">
    <property type="entry name" value="Rad51"/>
    <property type="match status" value="1"/>
</dbReference>
<gene>
    <name evidence="9" type="ORF">GFSPODELE1_LOCUS4868</name>
</gene>